<dbReference type="PROSITE" id="PS50068">
    <property type="entry name" value="LDLRA_2"/>
    <property type="match status" value="1"/>
</dbReference>
<dbReference type="InterPro" id="IPR002172">
    <property type="entry name" value="LDrepeatLR_classA_rpt"/>
</dbReference>
<dbReference type="InterPro" id="IPR017452">
    <property type="entry name" value="GPCR_Rhodpsn_7TM"/>
</dbReference>
<feature type="transmembrane region" description="Helical" evidence="15">
    <location>
        <begin position="506"/>
        <end position="525"/>
    </location>
</feature>
<evidence type="ECO:0000256" key="7">
    <source>
        <dbReference type="ARBA" id="ARBA00022989"/>
    </source>
</evidence>
<dbReference type="SMART" id="SM00365">
    <property type="entry name" value="LRR_SD22"/>
    <property type="match status" value="5"/>
</dbReference>
<reference evidence="18" key="1">
    <citation type="submission" date="2020-01" db="EMBL/GenBank/DDBJ databases">
        <title>Draft genome sequence of the Termite Coptotermes fromosanus.</title>
        <authorList>
            <person name="Itakura S."/>
            <person name="Yosikawa Y."/>
            <person name="Umezawa K."/>
        </authorList>
    </citation>
    <scope>NUCLEOTIDE SEQUENCE [LARGE SCALE GENOMIC DNA]</scope>
</reference>
<protein>
    <recommendedName>
        <fullName evidence="16">G-protein coupled receptors family 1 profile domain-containing protein</fullName>
    </recommendedName>
</protein>
<dbReference type="InterPro" id="IPR032675">
    <property type="entry name" value="LRR_dom_sf"/>
</dbReference>
<keyword evidence="10 14" id="KW-1015">Disulfide bond</keyword>
<dbReference type="PROSITE" id="PS51450">
    <property type="entry name" value="LRR"/>
    <property type="match status" value="3"/>
</dbReference>
<organism evidence="17 18">
    <name type="scientific">Coptotermes formosanus</name>
    <name type="common">Formosan subterranean termite</name>
    <dbReference type="NCBI Taxonomy" id="36987"/>
    <lineage>
        <taxon>Eukaryota</taxon>
        <taxon>Metazoa</taxon>
        <taxon>Ecdysozoa</taxon>
        <taxon>Arthropoda</taxon>
        <taxon>Hexapoda</taxon>
        <taxon>Insecta</taxon>
        <taxon>Pterygota</taxon>
        <taxon>Neoptera</taxon>
        <taxon>Polyneoptera</taxon>
        <taxon>Dictyoptera</taxon>
        <taxon>Blattodea</taxon>
        <taxon>Blattoidea</taxon>
        <taxon>Termitoidae</taxon>
        <taxon>Rhinotermitidae</taxon>
        <taxon>Coptotermes</taxon>
    </lineage>
</organism>
<evidence type="ECO:0000256" key="4">
    <source>
        <dbReference type="ARBA" id="ARBA00022614"/>
    </source>
</evidence>
<evidence type="ECO:0000256" key="13">
    <source>
        <dbReference type="ARBA" id="ARBA00023224"/>
    </source>
</evidence>
<accession>A0A6L2P9D0</accession>
<dbReference type="InterPro" id="IPR001611">
    <property type="entry name" value="Leu-rich_rpt"/>
</dbReference>
<dbReference type="SUPFAM" id="SSF81321">
    <property type="entry name" value="Family A G protein-coupled receptor-like"/>
    <property type="match status" value="1"/>
</dbReference>
<evidence type="ECO:0000256" key="6">
    <source>
        <dbReference type="ARBA" id="ARBA00022737"/>
    </source>
</evidence>
<dbReference type="Gene3D" id="1.20.1070.10">
    <property type="entry name" value="Rhodopsin 7-helix transmembrane proteins"/>
    <property type="match status" value="1"/>
</dbReference>
<dbReference type="InterPro" id="IPR036055">
    <property type="entry name" value="LDL_receptor-like_sf"/>
</dbReference>
<keyword evidence="8" id="KW-0297">G-protein coupled receptor</keyword>
<dbReference type="OrthoDB" id="2101615at2759"/>
<dbReference type="FunCoup" id="A0A6L2P9D0">
    <property type="interactions" value="4"/>
</dbReference>
<evidence type="ECO:0000256" key="2">
    <source>
        <dbReference type="ARBA" id="ARBA00010663"/>
    </source>
</evidence>
<dbReference type="Pfam" id="PF13855">
    <property type="entry name" value="LRR_8"/>
    <property type="match status" value="2"/>
</dbReference>
<dbReference type="SMART" id="SM00369">
    <property type="entry name" value="LRR_TYP"/>
    <property type="match status" value="9"/>
</dbReference>
<keyword evidence="13" id="KW-0807">Transducer</keyword>
<dbReference type="PANTHER" id="PTHR24372:SF80">
    <property type="entry name" value="FI21465P1-RELATED"/>
    <property type="match status" value="1"/>
</dbReference>
<dbReference type="Gene3D" id="4.10.400.10">
    <property type="entry name" value="Low-density Lipoprotein Receptor"/>
    <property type="match status" value="1"/>
</dbReference>
<dbReference type="InterPro" id="IPR023415">
    <property type="entry name" value="LDLR_class-A_CS"/>
</dbReference>
<evidence type="ECO:0000256" key="14">
    <source>
        <dbReference type="PROSITE-ProRule" id="PRU00124"/>
    </source>
</evidence>
<feature type="transmembrane region" description="Helical" evidence="15">
    <location>
        <begin position="462"/>
        <end position="485"/>
    </location>
</feature>
<dbReference type="PROSITE" id="PS50262">
    <property type="entry name" value="G_PROTEIN_RECEP_F1_2"/>
    <property type="match status" value="1"/>
</dbReference>
<gene>
    <name evidence="17" type="ORF">Cfor_00330</name>
</gene>
<keyword evidence="11" id="KW-0675">Receptor</keyword>
<evidence type="ECO:0000313" key="17">
    <source>
        <dbReference type="EMBL" id="GFG28923.1"/>
    </source>
</evidence>
<dbReference type="SUPFAM" id="SSF52058">
    <property type="entry name" value="L domain-like"/>
    <property type="match status" value="1"/>
</dbReference>
<dbReference type="PANTHER" id="PTHR24372">
    <property type="entry name" value="GLYCOPROTEIN HORMONE RECEPTOR"/>
    <property type="match status" value="1"/>
</dbReference>
<dbReference type="InParanoid" id="A0A6L2P9D0"/>
<proteinExistence type="inferred from homology"/>
<evidence type="ECO:0000256" key="8">
    <source>
        <dbReference type="ARBA" id="ARBA00023040"/>
    </source>
</evidence>
<feature type="transmembrane region" description="Helical" evidence="15">
    <location>
        <begin position="420"/>
        <end position="442"/>
    </location>
</feature>
<feature type="transmembrane region" description="Helical" evidence="15">
    <location>
        <begin position="559"/>
        <end position="580"/>
    </location>
</feature>
<dbReference type="GO" id="GO:0008528">
    <property type="term" value="F:G protein-coupled peptide receptor activity"/>
    <property type="evidence" value="ECO:0007669"/>
    <property type="project" value="TreeGrafter"/>
</dbReference>
<dbReference type="SUPFAM" id="SSF57424">
    <property type="entry name" value="LDL receptor-like module"/>
    <property type="match status" value="1"/>
</dbReference>
<comment type="caution">
    <text evidence="14">Lacks conserved residue(s) required for the propagation of feature annotation.</text>
</comment>
<comment type="subcellular location">
    <subcellularLocation>
        <location evidence="1">Cell membrane</location>
        <topology evidence="1">Multi-pass membrane protein</topology>
    </subcellularLocation>
</comment>
<dbReference type="InterPro" id="IPR000276">
    <property type="entry name" value="GPCR_Rhodpsn"/>
</dbReference>
<keyword evidence="9 15" id="KW-0472">Membrane</keyword>
<dbReference type="PRINTS" id="PR01739">
    <property type="entry name" value="RELAXINR"/>
</dbReference>
<dbReference type="Pfam" id="PF00001">
    <property type="entry name" value="7tm_1"/>
    <property type="match status" value="1"/>
</dbReference>
<evidence type="ECO:0000259" key="16">
    <source>
        <dbReference type="PROSITE" id="PS50262"/>
    </source>
</evidence>
<dbReference type="GO" id="GO:0005886">
    <property type="term" value="C:plasma membrane"/>
    <property type="evidence" value="ECO:0007669"/>
    <property type="project" value="UniProtKB-SubCell"/>
</dbReference>
<keyword evidence="18" id="KW-1185">Reference proteome</keyword>
<dbReference type="CDD" id="cd00112">
    <property type="entry name" value="LDLa"/>
    <property type="match status" value="1"/>
</dbReference>
<keyword evidence="6" id="KW-0677">Repeat</keyword>
<evidence type="ECO:0000256" key="5">
    <source>
        <dbReference type="ARBA" id="ARBA00022692"/>
    </source>
</evidence>
<feature type="non-terminal residue" evidence="17">
    <location>
        <position position="1"/>
    </location>
</feature>
<feature type="disulfide bond" evidence="14">
    <location>
        <begin position="30"/>
        <end position="45"/>
    </location>
</feature>
<dbReference type="EMBL" id="BLKM01000101">
    <property type="protein sequence ID" value="GFG28923.1"/>
    <property type="molecule type" value="Genomic_DNA"/>
</dbReference>
<evidence type="ECO:0000256" key="10">
    <source>
        <dbReference type="ARBA" id="ARBA00023157"/>
    </source>
</evidence>
<dbReference type="Pfam" id="PF00057">
    <property type="entry name" value="Ldl_recept_a"/>
    <property type="match status" value="1"/>
</dbReference>
<dbReference type="Proteomes" id="UP000502823">
    <property type="component" value="Unassembled WGS sequence"/>
</dbReference>
<sequence length="795" mass="88765">RSSWGRSHVCEEGEFRCNRSRICVPQHRNCDSRLDCPDGSDEWNCSDKLGSHFWDHLFRKSPAAELDEEDAVCELMQWNSSQCSCMRYSFFCNNAGLSQPPAGLPSHGIELLDLSGGSFPILNAQIMAALPDVESLVLSHSGVETLAAEAFLTAPGLQTLHLDNNYLQTLPEPIFQPRNQLNALILARNQLSTLPRGAFRNLHFLRELDLRHNQLADVDGSAFQQLSRLDTLYLNGNRLQSVPQFVLLPTLHVLSLTQNEISAIEPRAFSQLPELRNLYLSWNKLRLLQNDTFAGLPHLLSLSLNGNKIRQVELEAFGELPRLTSLHLQSNELKRLDSRVFHQLGKLEHIYFDDFTLCSAALHVRVCEPQGDGISSLRHLLDSAVLRAGVWVMAALACAGNTLVLLGRLVAREPNPVHSLYIKTLALADLTMGVYLLVIGATDWHYRYVYVKHDFEWRHSSICKACGFLSTLSCEASVLILMLITSDRLVSVTRPFDRRQPSLRRATLLVALLWLCAAVVAALPLCVETVDYFGEEFYGGNGVCLPLHLQKPFADGWEYSAAMFIALNTVALLFISCAYWRMHRAVRSSGLSLRSTQDRHDQALAHRFFIIVATDCLCWIPVIGVKLAALAVTKSHRTHTATHLKANQAHGSNLLVFLLCRQVSRLLHAWKSRDTGQSPDSAASLSNMQLTVRRRNTGSQARISVQKQGRKISISKMSTSLHTDRLPRRTSGKFRATAGKFHDGNNYHPSAAIAWPGWAGAICLVDVNVWRGAILSVVNSANTYCLQHISDFTCE</sequence>
<keyword evidence="5 15" id="KW-0812">Transmembrane</keyword>
<dbReference type="InterPro" id="IPR008112">
    <property type="entry name" value="Relaxin_rcpt"/>
</dbReference>
<dbReference type="GO" id="GO:0007189">
    <property type="term" value="P:adenylate cyclase-activating G protein-coupled receptor signaling pathway"/>
    <property type="evidence" value="ECO:0007669"/>
    <property type="project" value="TreeGrafter"/>
</dbReference>
<dbReference type="GO" id="GO:0009755">
    <property type="term" value="P:hormone-mediated signaling pathway"/>
    <property type="evidence" value="ECO:0007669"/>
    <property type="project" value="TreeGrafter"/>
</dbReference>
<keyword evidence="4" id="KW-0433">Leucine-rich repeat</keyword>
<dbReference type="PROSITE" id="PS01209">
    <property type="entry name" value="LDLRA_1"/>
    <property type="match status" value="1"/>
</dbReference>
<comment type="similarity">
    <text evidence="2">Belongs to the G-protein coupled receptor 1 family.</text>
</comment>
<evidence type="ECO:0000313" key="18">
    <source>
        <dbReference type="Proteomes" id="UP000502823"/>
    </source>
</evidence>
<feature type="transmembrane region" description="Helical" evidence="15">
    <location>
        <begin position="608"/>
        <end position="632"/>
    </location>
</feature>
<evidence type="ECO:0000256" key="1">
    <source>
        <dbReference type="ARBA" id="ARBA00004651"/>
    </source>
</evidence>
<name>A0A6L2P9D0_COPFO</name>
<evidence type="ECO:0000256" key="9">
    <source>
        <dbReference type="ARBA" id="ARBA00023136"/>
    </source>
</evidence>
<dbReference type="AlphaFoldDB" id="A0A6L2P9D0"/>
<evidence type="ECO:0000256" key="3">
    <source>
        <dbReference type="ARBA" id="ARBA00022475"/>
    </source>
</evidence>
<keyword evidence="12" id="KW-0325">Glycoprotein</keyword>
<dbReference type="SMART" id="SM00192">
    <property type="entry name" value="LDLa"/>
    <property type="match status" value="1"/>
</dbReference>
<feature type="transmembrane region" description="Helical" evidence="15">
    <location>
        <begin position="388"/>
        <end position="411"/>
    </location>
</feature>
<evidence type="ECO:0000256" key="15">
    <source>
        <dbReference type="SAM" id="Phobius"/>
    </source>
</evidence>
<dbReference type="Gene3D" id="3.80.10.10">
    <property type="entry name" value="Ribonuclease Inhibitor"/>
    <property type="match status" value="2"/>
</dbReference>
<evidence type="ECO:0000256" key="12">
    <source>
        <dbReference type="ARBA" id="ARBA00023180"/>
    </source>
</evidence>
<feature type="domain" description="G-protein coupled receptors family 1 profile" evidence="16">
    <location>
        <begin position="400"/>
        <end position="621"/>
    </location>
</feature>
<dbReference type="InterPro" id="IPR003591">
    <property type="entry name" value="Leu-rich_rpt_typical-subtyp"/>
</dbReference>
<evidence type="ECO:0000256" key="11">
    <source>
        <dbReference type="ARBA" id="ARBA00023170"/>
    </source>
</evidence>
<keyword evidence="3" id="KW-1003">Cell membrane</keyword>
<keyword evidence="7 15" id="KW-1133">Transmembrane helix</keyword>
<dbReference type="SMART" id="SM00364">
    <property type="entry name" value="LRR_BAC"/>
    <property type="match status" value="4"/>
</dbReference>
<dbReference type="PRINTS" id="PR00237">
    <property type="entry name" value="GPCRRHODOPSN"/>
</dbReference>
<comment type="caution">
    <text evidence="17">The sequence shown here is derived from an EMBL/GenBank/DDBJ whole genome shotgun (WGS) entry which is preliminary data.</text>
</comment>